<dbReference type="InterPro" id="IPR023213">
    <property type="entry name" value="CAT-like_dom_sf"/>
</dbReference>
<dbReference type="Gramene" id="TraesCLE_scaffold_028202_01G000200.1">
    <property type="protein sequence ID" value="TraesCLE_scaffold_028202_01G000200.1"/>
    <property type="gene ID" value="TraesCLE_scaffold_028202_01G000200"/>
</dbReference>
<protein>
    <submittedName>
        <fullName evidence="2">Uncharacterized protein</fullName>
    </submittedName>
</protein>
<dbReference type="Pfam" id="PF02458">
    <property type="entry name" value="Transferase"/>
    <property type="match status" value="1"/>
</dbReference>
<dbReference type="Gramene" id="TraesWEE_scaffold_049708_01G000200.1">
    <property type="protein sequence ID" value="TraesWEE_scaffold_049708_01G000200.1"/>
    <property type="gene ID" value="TraesWEE_scaffold_049708_01G000200"/>
</dbReference>
<comment type="similarity">
    <text evidence="1">Belongs to the plant acyltransferase family.</text>
</comment>
<dbReference type="SMR" id="A0A3B6LPB3"/>
<dbReference type="Gramene" id="TraesCS5B03G0796600.1">
    <property type="protein sequence ID" value="TraesCS5B03G0796600.1.CDS"/>
    <property type="gene ID" value="TraesCS5B03G0796600"/>
</dbReference>
<dbReference type="PaxDb" id="4565-Traes_5BL_C10835A41.1"/>
<proteinExistence type="inferred from homology"/>
<reference evidence="2" key="1">
    <citation type="submission" date="2018-08" db="EMBL/GenBank/DDBJ databases">
        <authorList>
            <person name="Rossello M."/>
        </authorList>
    </citation>
    <scope>NUCLEOTIDE SEQUENCE [LARGE SCALE GENOMIC DNA]</scope>
    <source>
        <strain evidence="2">cv. Chinese Spring</strain>
    </source>
</reference>
<accession>A0A3B6LPB3</accession>
<dbReference type="Gramene" id="TraesCS5B02G314700.1">
    <property type="protein sequence ID" value="TraesCS5B02G314700.1"/>
    <property type="gene ID" value="TraesCS5B02G314700"/>
</dbReference>
<reference evidence="2" key="2">
    <citation type="submission" date="2018-10" db="UniProtKB">
        <authorList>
            <consortium name="EnsemblPlants"/>
        </authorList>
    </citation>
    <scope>IDENTIFICATION</scope>
</reference>
<dbReference type="OrthoDB" id="605210at2759"/>
<dbReference type="Proteomes" id="UP000019116">
    <property type="component" value="Chromosome 5B"/>
</dbReference>
<dbReference type="STRING" id="4565.A0A3B6LPB3"/>
<dbReference type="PANTHER" id="PTHR31147:SF54">
    <property type="entry name" value="OS10G0105900 PROTEIN"/>
    <property type="match status" value="1"/>
</dbReference>
<dbReference type="Gene3D" id="3.30.559.10">
    <property type="entry name" value="Chloramphenicol acetyltransferase-like domain"/>
    <property type="match status" value="2"/>
</dbReference>
<dbReference type="GO" id="GO:0016747">
    <property type="term" value="F:acyltransferase activity, transferring groups other than amino-acyl groups"/>
    <property type="evidence" value="ECO:0000318"/>
    <property type="project" value="GO_Central"/>
</dbReference>
<evidence type="ECO:0000256" key="1">
    <source>
        <dbReference type="ARBA" id="ARBA00009861"/>
    </source>
</evidence>
<organism evidence="2">
    <name type="scientific">Triticum aestivum</name>
    <name type="common">Wheat</name>
    <dbReference type="NCBI Taxonomy" id="4565"/>
    <lineage>
        <taxon>Eukaryota</taxon>
        <taxon>Viridiplantae</taxon>
        <taxon>Streptophyta</taxon>
        <taxon>Embryophyta</taxon>
        <taxon>Tracheophyta</taxon>
        <taxon>Spermatophyta</taxon>
        <taxon>Magnoliopsida</taxon>
        <taxon>Liliopsida</taxon>
        <taxon>Poales</taxon>
        <taxon>Poaceae</taxon>
        <taxon>BOP clade</taxon>
        <taxon>Pooideae</taxon>
        <taxon>Triticodae</taxon>
        <taxon>Triticeae</taxon>
        <taxon>Triticinae</taxon>
        <taxon>Triticum</taxon>
    </lineage>
</organism>
<evidence type="ECO:0000313" key="3">
    <source>
        <dbReference type="Proteomes" id="UP000019116"/>
    </source>
</evidence>
<dbReference type="Gramene" id="TraesROB_scaffold_042528_01G000300.1">
    <property type="protein sequence ID" value="TraesROB_scaffold_042528_01G000300.1"/>
    <property type="gene ID" value="TraesROB_scaffold_042528_01G000300"/>
</dbReference>
<name>A0A3B6LPB3_WHEAT</name>
<dbReference type="PANTHER" id="PTHR31147">
    <property type="entry name" value="ACYL TRANSFERASE 4"/>
    <property type="match status" value="1"/>
</dbReference>
<keyword evidence="3" id="KW-1185">Reference proteome</keyword>
<dbReference type="InterPro" id="IPR050898">
    <property type="entry name" value="Plant_acyltransferase"/>
</dbReference>
<dbReference type="AlphaFoldDB" id="A0A3B6LPB3"/>
<evidence type="ECO:0000313" key="2">
    <source>
        <dbReference type="EnsemblPlants" id="TraesCS5B02G314700.1"/>
    </source>
</evidence>
<sequence>MHVLYSSAGAYICVLETHVMANHTTTSHLLASFHGSTVPAEHSLKHTHTRTFAKTSSAAMVTFTARRSEPELVRPARPTPVETKALSDLDDQWSLRFYESIVGFFRSPPGESVKPGKVAKGIKAAVAAALVYYYPMAGRLRKLSDENKLVVDCTGEGVMFVEATVDVRLEDLGQPLVPPYPCVEEFLGDAGDTRDVVAKPLLFLQVTQLKCGGFVIGLHMCHCIADGFGILQFIKSISDFACGELIPTTLPVWKRDTFTARMPPSITHVYPAYKTFIQGLDCTGDDVMLSTPPQSMEVQYLFFGPKEISILRSHLPEHLSKSTTTFELLMAVMWRCRTLALGYGSSQKVCIMFTLNTRGRSINGESLVPRGYYGNAHFSPMVEITVNELVTKPLEQVLELIHKVKLGTTKDCMKSMVDLMALWRERSPFGMDRTYEVSDTKWVGGNALKFGKAELVAAGTPHAGDFTSKLISYHTKCKNKDGEDSTVVSILLPKLAMVKFTKEMAIWLKK</sequence>
<dbReference type="EnsemblPlants" id="TraesCS5B02G314700.1">
    <property type="protein sequence ID" value="TraesCS5B02G314700.1"/>
    <property type="gene ID" value="TraesCS5B02G314700"/>
</dbReference>
<dbReference type="Gramene" id="TraesCAD_scaffold_052375_01G000300.1">
    <property type="protein sequence ID" value="TraesCAD_scaffold_052375_01G000300.1"/>
    <property type="gene ID" value="TraesCAD_scaffold_052375_01G000300"/>
</dbReference>
<dbReference type="OMA" id="ETHVMAN"/>